<evidence type="ECO:0000313" key="3">
    <source>
        <dbReference type="Proteomes" id="UP000297245"/>
    </source>
</evidence>
<evidence type="ECO:0000259" key="1">
    <source>
        <dbReference type="Pfam" id="PF00271"/>
    </source>
</evidence>
<feature type="non-terminal residue" evidence="2">
    <location>
        <position position="117"/>
    </location>
</feature>
<dbReference type="Gene3D" id="3.40.50.300">
    <property type="entry name" value="P-loop containing nucleotide triphosphate hydrolases"/>
    <property type="match status" value="1"/>
</dbReference>
<evidence type="ECO:0000313" key="2">
    <source>
        <dbReference type="EMBL" id="THU79306.1"/>
    </source>
</evidence>
<dbReference type="InterPro" id="IPR001650">
    <property type="entry name" value="Helicase_C-like"/>
</dbReference>
<dbReference type="InterPro" id="IPR027417">
    <property type="entry name" value="P-loop_NTPase"/>
</dbReference>
<dbReference type="Proteomes" id="UP000297245">
    <property type="component" value="Unassembled WGS sequence"/>
</dbReference>
<keyword evidence="3" id="KW-1185">Reference proteome</keyword>
<dbReference type="AlphaFoldDB" id="A0A4S8KTX3"/>
<protein>
    <recommendedName>
        <fullName evidence="1">Helicase C-terminal domain-containing protein</fullName>
    </recommendedName>
</protein>
<proteinExistence type="predicted"/>
<feature type="domain" description="Helicase C-terminal" evidence="1">
    <location>
        <begin position="9"/>
        <end position="117"/>
    </location>
</feature>
<name>A0A4S8KTX3_DENBC</name>
<reference evidence="2 3" key="1">
    <citation type="journal article" date="2019" name="Nat. Ecol. Evol.">
        <title>Megaphylogeny resolves global patterns of mushroom evolution.</title>
        <authorList>
            <person name="Varga T."/>
            <person name="Krizsan K."/>
            <person name="Foldi C."/>
            <person name="Dima B."/>
            <person name="Sanchez-Garcia M."/>
            <person name="Sanchez-Ramirez S."/>
            <person name="Szollosi G.J."/>
            <person name="Szarkandi J.G."/>
            <person name="Papp V."/>
            <person name="Albert L."/>
            <person name="Andreopoulos W."/>
            <person name="Angelini C."/>
            <person name="Antonin V."/>
            <person name="Barry K.W."/>
            <person name="Bougher N.L."/>
            <person name="Buchanan P."/>
            <person name="Buyck B."/>
            <person name="Bense V."/>
            <person name="Catcheside P."/>
            <person name="Chovatia M."/>
            <person name="Cooper J."/>
            <person name="Damon W."/>
            <person name="Desjardin D."/>
            <person name="Finy P."/>
            <person name="Geml J."/>
            <person name="Haridas S."/>
            <person name="Hughes K."/>
            <person name="Justo A."/>
            <person name="Karasinski D."/>
            <person name="Kautmanova I."/>
            <person name="Kiss B."/>
            <person name="Kocsube S."/>
            <person name="Kotiranta H."/>
            <person name="LaButti K.M."/>
            <person name="Lechner B.E."/>
            <person name="Liimatainen K."/>
            <person name="Lipzen A."/>
            <person name="Lukacs Z."/>
            <person name="Mihaltcheva S."/>
            <person name="Morgado L.N."/>
            <person name="Niskanen T."/>
            <person name="Noordeloos M.E."/>
            <person name="Ohm R.A."/>
            <person name="Ortiz-Santana B."/>
            <person name="Ovrebo C."/>
            <person name="Racz N."/>
            <person name="Riley R."/>
            <person name="Savchenko A."/>
            <person name="Shiryaev A."/>
            <person name="Soop K."/>
            <person name="Spirin V."/>
            <person name="Szebenyi C."/>
            <person name="Tomsovsky M."/>
            <person name="Tulloss R.E."/>
            <person name="Uehling J."/>
            <person name="Grigoriev I.V."/>
            <person name="Vagvolgyi C."/>
            <person name="Papp T."/>
            <person name="Martin F.M."/>
            <person name="Miettinen O."/>
            <person name="Hibbett D.S."/>
            <person name="Nagy L.G."/>
        </authorList>
    </citation>
    <scope>NUCLEOTIDE SEQUENCE [LARGE SCALE GENOMIC DNA]</scope>
    <source>
        <strain evidence="2 3">CBS 962.96</strain>
    </source>
</reference>
<dbReference type="OrthoDB" id="3260945at2759"/>
<gene>
    <name evidence="2" type="ORF">K435DRAFT_562818</name>
</gene>
<dbReference type="SUPFAM" id="SSF52540">
    <property type="entry name" value="P-loop containing nucleoside triphosphate hydrolases"/>
    <property type="match status" value="1"/>
</dbReference>
<accession>A0A4S8KTX3</accession>
<dbReference type="Pfam" id="PF00271">
    <property type="entry name" value="Helicase_C"/>
    <property type="match status" value="1"/>
</dbReference>
<dbReference type="EMBL" id="ML180044">
    <property type="protein sequence ID" value="THU79306.1"/>
    <property type="molecule type" value="Genomic_DNA"/>
</dbReference>
<sequence>LSGENFPQLLPYLSSGRKTIIHCQTLDTVYVYLPSFIDDSDTTALLRMRVYHSMCSDNLKYNAQTLDMLDNDPICQVVIATVAFANGINVCSLLDSISLGTSSSFNLTWQEKGRVGR</sequence>
<organism evidence="2 3">
    <name type="scientific">Dendrothele bispora (strain CBS 962.96)</name>
    <dbReference type="NCBI Taxonomy" id="1314807"/>
    <lineage>
        <taxon>Eukaryota</taxon>
        <taxon>Fungi</taxon>
        <taxon>Dikarya</taxon>
        <taxon>Basidiomycota</taxon>
        <taxon>Agaricomycotina</taxon>
        <taxon>Agaricomycetes</taxon>
        <taxon>Agaricomycetidae</taxon>
        <taxon>Agaricales</taxon>
        <taxon>Agaricales incertae sedis</taxon>
        <taxon>Dendrothele</taxon>
    </lineage>
</organism>
<feature type="non-terminal residue" evidence="2">
    <location>
        <position position="1"/>
    </location>
</feature>